<gene>
    <name evidence="4" type="ORF">SAMN04489750_2161</name>
</gene>
<keyword evidence="5" id="KW-1185">Reference proteome</keyword>
<keyword evidence="2 4" id="KW-0413">Isomerase</keyword>
<dbReference type="GO" id="GO:0004347">
    <property type="term" value="F:glucose-6-phosphate isomerase activity"/>
    <property type="evidence" value="ECO:0007669"/>
    <property type="project" value="InterPro"/>
</dbReference>
<evidence type="ECO:0000256" key="2">
    <source>
        <dbReference type="ARBA" id="ARBA00023235"/>
    </source>
</evidence>
<dbReference type="Pfam" id="PF10432">
    <property type="entry name" value="bact-PGI_C"/>
    <property type="match status" value="1"/>
</dbReference>
<dbReference type="Proteomes" id="UP000250028">
    <property type="component" value="Unassembled WGS sequence"/>
</dbReference>
<proteinExistence type="inferred from homology"/>
<evidence type="ECO:0000256" key="1">
    <source>
        <dbReference type="ARBA" id="ARBA00010523"/>
    </source>
</evidence>
<dbReference type="GO" id="GO:0004476">
    <property type="term" value="F:mannose-6-phosphate isomerase activity"/>
    <property type="evidence" value="ECO:0007669"/>
    <property type="project" value="InterPro"/>
</dbReference>
<comment type="similarity">
    <text evidence="1">Belongs to the PGI/PMI family.</text>
</comment>
<dbReference type="SUPFAM" id="SSF53697">
    <property type="entry name" value="SIS domain"/>
    <property type="match status" value="1"/>
</dbReference>
<accession>A0A2Y8ZR49</accession>
<protein>
    <submittedName>
        <fullName evidence="4">Phospho-glucose isomerase C-terminal SIS domain-containing protein</fullName>
    </submittedName>
</protein>
<organism evidence="4 5">
    <name type="scientific">Branchiibius hedensis</name>
    <dbReference type="NCBI Taxonomy" id="672460"/>
    <lineage>
        <taxon>Bacteria</taxon>
        <taxon>Bacillati</taxon>
        <taxon>Actinomycetota</taxon>
        <taxon>Actinomycetes</taxon>
        <taxon>Micrococcales</taxon>
        <taxon>Dermacoccaceae</taxon>
        <taxon>Branchiibius</taxon>
    </lineage>
</organism>
<dbReference type="InterPro" id="IPR019490">
    <property type="entry name" value="Glu6P/Mann6P_isomerase_C"/>
</dbReference>
<dbReference type="InterPro" id="IPR001347">
    <property type="entry name" value="SIS_dom"/>
</dbReference>
<dbReference type="PROSITE" id="PS51464">
    <property type="entry name" value="SIS"/>
    <property type="match status" value="1"/>
</dbReference>
<dbReference type="InterPro" id="IPR046348">
    <property type="entry name" value="SIS_dom_sf"/>
</dbReference>
<dbReference type="Gene3D" id="3.40.50.10490">
    <property type="entry name" value="Glucose-6-phosphate isomerase like protein, domain 1"/>
    <property type="match status" value="2"/>
</dbReference>
<dbReference type="OrthoDB" id="5241724at2"/>
<evidence type="ECO:0000313" key="4">
    <source>
        <dbReference type="EMBL" id="SSA34831.1"/>
    </source>
</evidence>
<dbReference type="GO" id="GO:0005975">
    <property type="term" value="P:carbohydrate metabolic process"/>
    <property type="evidence" value="ECO:0007669"/>
    <property type="project" value="InterPro"/>
</dbReference>
<dbReference type="AlphaFoldDB" id="A0A2Y8ZR49"/>
<sequence length="387" mass="39788">MPRLEEAWIDDSEQIAARDSRGTLRALATAGAQVRESMALAHEAGIDQVAYGERPRSVLVSALGGSAVVADILQALAEQGSPVPVTVRRNVPVPAWVGPLDLVVAVSLSGAADGPVAVAAEAARRGASLLTVGAQDSVLADISRQARGVHVDVGRGRTSSRTSLWSLLTPVLMAGDRLGLVDVPDEALAVAADRLNEWAEACRPSSESFVNPAKSMALSVAESVPVVLGDGPLTGVAALRAVSMLARTARIPATWGELPDTASQVVSLFDGPFTAGGGAGVTQAKDIFADPFLDGPEQPALGVVMLRDAQPGEVADALTDSLLETARDAGATVIEHRSAPGPAIARLAEHVAVTDFAATYVALGLGIDPAVSPHLADYLERVRAKGL</sequence>
<dbReference type="EMBL" id="UESZ01000001">
    <property type="protein sequence ID" value="SSA34831.1"/>
    <property type="molecule type" value="Genomic_DNA"/>
</dbReference>
<dbReference type="GO" id="GO:1901135">
    <property type="term" value="P:carbohydrate derivative metabolic process"/>
    <property type="evidence" value="ECO:0007669"/>
    <property type="project" value="InterPro"/>
</dbReference>
<name>A0A2Y8ZR49_9MICO</name>
<dbReference type="GO" id="GO:0097367">
    <property type="term" value="F:carbohydrate derivative binding"/>
    <property type="evidence" value="ECO:0007669"/>
    <property type="project" value="InterPro"/>
</dbReference>
<dbReference type="RefSeq" id="WP_109685699.1">
    <property type="nucleotide sequence ID" value="NZ_QGDN01000001.1"/>
</dbReference>
<feature type="domain" description="SIS" evidence="3">
    <location>
        <begin position="45"/>
        <end position="180"/>
    </location>
</feature>
<evidence type="ECO:0000259" key="3">
    <source>
        <dbReference type="PROSITE" id="PS51464"/>
    </source>
</evidence>
<evidence type="ECO:0000313" key="5">
    <source>
        <dbReference type="Proteomes" id="UP000250028"/>
    </source>
</evidence>
<reference evidence="5" key="1">
    <citation type="submission" date="2016-10" db="EMBL/GenBank/DDBJ databases">
        <authorList>
            <person name="Varghese N."/>
            <person name="Submissions S."/>
        </authorList>
    </citation>
    <scope>NUCLEOTIDE SEQUENCE [LARGE SCALE GENOMIC DNA]</scope>
    <source>
        <strain evidence="5">DSM 22951</strain>
    </source>
</reference>